<sequence>MSNANKLKYCFMDYCHPNWNAEIKICQEISINNHNTDSPSNLPILFIKFRFDTLFIGRVDEQERVHSRSLQIKLFHSARYMSPEKFYCVLEDNLCKKLWGEVFDENDRRVFIEDMIEEIHEIIGDECNRGCQRLDVSVHMILFVSDLVKLIWKMENDENADCIICFEELGKERERICMPCSHMFHEDCITTWLEIRHSCPICRYDLRVI</sequence>
<evidence type="ECO:0000256" key="3">
    <source>
        <dbReference type="ARBA" id="ARBA00022723"/>
    </source>
</evidence>
<dbReference type="InterPro" id="IPR001841">
    <property type="entry name" value="Znf_RING"/>
</dbReference>
<evidence type="ECO:0000256" key="5">
    <source>
        <dbReference type="ARBA" id="ARBA00022833"/>
    </source>
</evidence>
<dbReference type="SUPFAM" id="SSF57850">
    <property type="entry name" value="RING/U-box"/>
    <property type="match status" value="1"/>
</dbReference>
<dbReference type="SMART" id="SM00184">
    <property type="entry name" value="RING"/>
    <property type="match status" value="1"/>
</dbReference>
<keyword evidence="5" id="KW-0862">Zinc</keyword>
<reference evidence="8 9" key="1">
    <citation type="submission" date="2020-09" db="EMBL/GenBank/DDBJ databases">
        <title>De no assembly of potato wild relative species, Solanum commersonii.</title>
        <authorList>
            <person name="Cho K."/>
        </authorList>
    </citation>
    <scope>NUCLEOTIDE SEQUENCE [LARGE SCALE GENOMIC DNA]</scope>
    <source>
        <strain evidence="8">LZ3.2</strain>
        <tissue evidence="8">Leaf</tissue>
    </source>
</reference>
<keyword evidence="3" id="KW-0479">Metal-binding</keyword>
<proteinExistence type="predicted"/>
<dbReference type="Gene3D" id="3.30.40.10">
    <property type="entry name" value="Zinc/RING finger domain, C3HC4 (zinc finger)"/>
    <property type="match status" value="1"/>
</dbReference>
<dbReference type="Proteomes" id="UP000824120">
    <property type="component" value="Chromosome 11"/>
</dbReference>
<evidence type="ECO:0000256" key="2">
    <source>
        <dbReference type="ARBA" id="ARBA00012483"/>
    </source>
</evidence>
<comment type="catalytic activity">
    <reaction evidence="1">
        <text>S-ubiquitinyl-[E2 ubiquitin-conjugating enzyme]-L-cysteine + [acceptor protein]-L-lysine = [E2 ubiquitin-conjugating enzyme]-L-cysteine + N(6)-ubiquitinyl-[acceptor protein]-L-lysine.</text>
        <dbReference type="EC" id="2.3.2.27"/>
    </reaction>
</comment>
<evidence type="ECO:0000313" key="9">
    <source>
        <dbReference type="Proteomes" id="UP000824120"/>
    </source>
</evidence>
<evidence type="ECO:0000256" key="1">
    <source>
        <dbReference type="ARBA" id="ARBA00000900"/>
    </source>
</evidence>
<dbReference type="EC" id="2.3.2.27" evidence="2"/>
<dbReference type="GO" id="GO:0008270">
    <property type="term" value="F:zinc ion binding"/>
    <property type="evidence" value="ECO:0007669"/>
    <property type="project" value="UniProtKB-KW"/>
</dbReference>
<evidence type="ECO:0000259" key="7">
    <source>
        <dbReference type="PROSITE" id="PS50089"/>
    </source>
</evidence>
<organism evidence="8 9">
    <name type="scientific">Solanum commersonii</name>
    <name type="common">Commerson's wild potato</name>
    <name type="synonym">Commerson's nightshade</name>
    <dbReference type="NCBI Taxonomy" id="4109"/>
    <lineage>
        <taxon>Eukaryota</taxon>
        <taxon>Viridiplantae</taxon>
        <taxon>Streptophyta</taxon>
        <taxon>Embryophyta</taxon>
        <taxon>Tracheophyta</taxon>
        <taxon>Spermatophyta</taxon>
        <taxon>Magnoliopsida</taxon>
        <taxon>eudicotyledons</taxon>
        <taxon>Gunneridae</taxon>
        <taxon>Pentapetalae</taxon>
        <taxon>asterids</taxon>
        <taxon>lamiids</taxon>
        <taxon>Solanales</taxon>
        <taxon>Solanaceae</taxon>
        <taxon>Solanoideae</taxon>
        <taxon>Solaneae</taxon>
        <taxon>Solanum</taxon>
    </lineage>
</organism>
<evidence type="ECO:0000256" key="6">
    <source>
        <dbReference type="PROSITE-ProRule" id="PRU00175"/>
    </source>
</evidence>
<keyword evidence="9" id="KW-1185">Reference proteome</keyword>
<dbReference type="InterPro" id="IPR011016">
    <property type="entry name" value="Znf_RING-CH"/>
</dbReference>
<evidence type="ECO:0000256" key="4">
    <source>
        <dbReference type="ARBA" id="ARBA00022771"/>
    </source>
</evidence>
<dbReference type="Pfam" id="PF13639">
    <property type="entry name" value="zf-RING_2"/>
    <property type="match status" value="1"/>
</dbReference>
<dbReference type="GO" id="GO:0061630">
    <property type="term" value="F:ubiquitin protein ligase activity"/>
    <property type="evidence" value="ECO:0007669"/>
    <property type="project" value="UniProtKB-EC"/>
</dbReference>
<dbReference type="SMART" id="SM00744">
    <property type="entry name" value="RINGv"/>
    <property type="match status" value="1"/>
</dbReference>
<gene>
    <name evidence="8" type="ORF">H5410_054750</name>
</gene>
<comment type="caution">
    <text evidence="8">The sequence shown here is derived from an EMBL/GenBank/DDBJ whole genome shotgun (WGS) entry which is preliminary data.</text>
</comment>
<dbReference type="GO" id="GO:0005737">
    <property type="term" value="C:cytoplasm"/>
    <property type="evidence" value="ECO:0007669"/>
    <property type="project" value="TreeGrafter"/>
</dbReference>
<dbReference type="AlphaFoldDB" id="A0A9J5WI13"/>
<dbReference type="EMBL" id="JACXVP010000011">
    <property type="protein sequence ID" value="KAG5574616.1"/>
    <property type="molecule type" value="Genomic_DNA"/>
</dbReference>
<dbReference type="PANTHER" id="PTHR15710:SF217">
    <property type="entry name" value="E3 UBIQUITIN-PROTEIN LIGASE RDUF2"/>
    <property type="match status" value="1"/>
</dbReference>
<dbReference type="GO" id="GO:0016567">
    <property type="term" value="P:protein ubiquitination"/>
    <property type="evidence" value="ECO:0007669"/>
    <property type="project" value="TreeGrafter"/>
</dbReference>
<dbReference type="OrthoDB" id="4348522at2759"/>
<protein>
    <recommendedName>
        <fullName evidence="2">RING-type E3 ubiquitin transferase</fullName>
        <ecNumber evidence="2">2.3.2.27</ecNumber>
    </recommendedName>
</protein>
<feature type="domain" description="RING-type" evidence="7">
    <location>
        <begin position="162"/>
        <end position="203"/>
    </location>
</feature>
<dbReference type="PANTHER" id="PTHR15710">
    <property type="entry name" value="E3 UBIQUITIN-PROTEIN LIGASE PRAJA"/>
    <property type="match status" value="1"/>
</dbReference>
<accession>A0A9J5WI13</accession>
<dbReference type="PROSITE" id="PS50089">
    <property type="entry name" value="ZF_RING_2"/>
    <property type="match status" value="1"/>
</dbReference>
<name>A0A9J5WI13_SOLCO</name>
<evidence type="ECO:0000313" key="8">
    <source>
        <dbReference type="EMBL" id="KAG5574616.1"/>
    </source>
</evidence>
<keyword evidence="4 6" id="KW-0863">Zinc-finger</keyword>
<dbReference type="InterPro" id="IPR013083">
    <property type="entry name" value="Znf_RING/FYVE/PHD"/>
</dbReference>